<organism evidence="2 3">
    <name type="scientific">Mariniphaga sediminis</name>
    <dbReference type="NCBI Taxonomy" id="1628158"/>
    <lineage>
        <taxon>Bacteria</taxon>
        <taxon>Pseudomonadati</taxon>
        <taxon>Bacteroidota</taxon>
        <taxon>Bacteroidia</taxon>
        <taxon>Marinilabiliales</taxon>
        <taxon>Prolixibacteraceae</taxon>
        <taxon>Mariniphaga</taxon>
    </lineage>
</organism>
<keyword evidence="1" id="KW-1133">Transmembrane helix</keyword>
<protein>
    <submittedName>
        <fullName evidence="2">Uncharacterized protein</fullName>
    </submittedName>
</protein>
<proteinExistence type="predicted"/>
<feature type="transmembrane region" description="Helical" evidence="1">
    <location>
        <begin position="45"/>
        <end position="69"/>
    </location>
</feature>
<dbReference type="Proteomes" id="UP000266441">
    <property type="component" value="Unassembled WGS sequence"/>
</dbReference>
<keyword evidence="3" id="KW-1185">Reference proteome</keyword>
<accession>A0A399CYM7</accession>
<dbReference type="RefSeq" id="WP_119350742.1">
    <property type="nucleotide sequence ID" value="NZ_QWET01000011.1"/>
</dbReference>
<comment type="caution">
    <text evidence="2">The sequence shown here is derived from an EMBL/GenBank/DDBJ whole genome shotgun (WGS) entry which is preliminary data.</text>
</comment>
<evidence type="ECO:0000313" key="2">
    <source>
        <dbReference type="EMBL" id="RIH64316.1"/>
    </source>
</evidence>
<keyword evidence="1" id="KW-0472">Membrane</keyword>
<gene>
    <name evidence="2" type="ORF">D1164_14575</name>
</gene>
<dbReference type="AlphaFoldDB" id="A0A399CYM7"/>
<evidence type="ECO:0000256" key="1">
    <source>
        <dbReference type="SAM" id="Phobius"/>
    </source>
</evidence>
<name>A0A399CYM7_9BACT</name>
<keyword evidence="1" id="KW-0812">Transmembrane</keyword>
<evidence type="ECO:0000313" key="3">
    <source>
        <dbReference type="Proteomes" id="UP000266441"/>
    </source>
</evidence>
<sequence>METKITTENIVNKQKIQKGLSVVLFLIGLYLLFTEDFSPEKSTNILSIIQTILFFVMGISMFITSSITLKRTSGIYIRFYTNDQATVLLDYKTRINDANTISIENVDSIDIKINSVEFTDSQNNKHNIDLGDFGSFKERKKIKDVFNQIKEKNYA</sequence>
<reference evidence="2 3" key="1">
    <citation type="journal article" date="2015" name="Int. J. Syst. Evol. Microbiol.">
        <title>Mariniphaga sediminis sp. nov., isolated from coastal sediment.</title>
        <authorList>
            <person name="Wang F.Q."/>
            <person name="Shen Q.Y."/>
            <person name="Chen G.J."/>
            <person name="Du Z.J."/>
        </authorList>
    </citation>
    <scope>NUCLEOTIDE SEQUENCE [LARGE SCALE GENOMIC DNA]</scope>
    <source>
        <strain evidence="2 3">SY21</strain>
    </source>
</reference>
<feature type="transmembrane region" description="Helical" evidence="1">
    <location>
        <begin position="16"/>
        <end position="33"/>
    </location>
</feature>
<dbReference type="EMBL" id="QWET01000011">
    <property type="protein sequence ID" value="RIH64316.1"/>
    <property type="molecule type" value="Genomic_DNA"/>
</dbReference>